<dbReference type="Gene3D" id="3.30.60.30">
    <property type="match status" value="3"/>
</dbReference>
<dbReference type="Pfam" id="PF07648">
    <property type="entry name" value="Kazal_2"/>
    <property type="match status" value="2"/>
</dbReference>
<name>A0ABV3WPF2_9HYPH</name>
<dbReference type="CDD" id="cd00104">
    <property type="entry name" value="KAZAL_FS"/>
    <property type="match status" value="1"/>
</dbReference>
<evidence type="ECO:0000256" key="1">
    <source>
        <dbReference type="SAM" id="SignalP"/>
    </source>
</evidence>
<feature type="domain" description="Kazal-like" evidence="2">
    <location>
        <begin position="149"/>
        <end position="187"/>
    </location>
</feature>
<accession>A0ABV3WPF2</accession>
<dbReference type="PROSITE" id="PS51257">
    <property type="entry name" value="PROKAR_LIPOPROTEIN"/>
    <property type="match status" value="1"/>
</dbReference>
<keyword evidence="3" id="KW-0722">Serine protease inhibitor</keyword>
<dbReference type="Proteomes" id="UP001559025">
    <property type="component" value="Unassembled WGS sequence"/>
</dbReference>
<dbReference type="SMART" id="SM00280">
    <property type="entry name" value="KAZAL"/>
    <property type="match status" value="2"/>
</dbReference>
<comment type="caution">
    <text evidence="3">The sequence shown here is derived from an EMBL/GenBank/DDBJ whole genome shotgun (WGS) entry which is preliminary data.</text>
</comment>
<evidence type="ECO:0000259" key="2">
    <source>
        <dbReference type="PROSITE" id="PS51465"/>
    </source>
</evidence>
<dbReference type="SUPFAM" id="SSF100895">
    <property type="entry name" value="Kazal-type serine protease inhibitors"/>
    <property type="match status" value="3"/>
</dbReference>
<feature type="signal peptide" evidence="1">
    <location>
        <begin position="1"/>
        <end position="21"/>
    </location>
</feature>
<dbReference type="RefSeq" id="WP_368801802.1">
    <property type="nucleotide sequence ID" value="NZ_JAZHFV010000001.1"/>
</dbReference>
<proteinExistence type="predicted"/>
<keyword evidence="4" id="KW-1185">Reference proteome</keyword>
<feature type="chain" id="PRO_5045139618" evidence="1">
    <location>
        <begin position="22"/>
        <end position="187"/>
    </location>
</feature>
<organism evidence="3 4">
    <name type="scientific">Neoaquamicrobium sediminum</name>
    <dbReference type="NCBI Taxonomy" id="1849104"/>
    <lineage>
        <taxon>Bacteria</taxon>
        <taxon>Pseudomonadati</taxon>
        <taxon>Pseudomonadota</taxon>
        <taxon>Alphaproteobacteria</taxon>
        <taxon>Hyphomicrobiales</taxon>
        <taxon>Phyllobacteriaceae</taxon>
        <taxon>Neoaquamicrobium</taxon>
    </lineage>
</organism>
<dbReference type="PANTHER" id="PTHR21131">
    <property type="entry name" value="SERINE-TYPE ENDOPEPTIDASE INHIBITOR"/>
    <property type="match status" value="1"/>
</dbReference>
<reference evidence="3 4" key="1">
    <citation type="submission" date="2024-01" db="EMBL/GenBank/DDBJ databases">
        <title>New evidence supports the origin of RcGTA from prophage.</title>
        <authorList>
            <person name="Xu Y."/>
            <person name="Liu B."/>
            <person name="Chen F."/>
        </authorList>
    </citation>
    <scope>NUCLEOTIDE SEQUENCE [LARGE SCALE GENOMIC DNA]</scope>
    <source>
        <strain evidence="3 4">CBW1107-2</strain>
    </source>
</reference>
<dbReference type="InterPro" id="IPR053265">
    <property type="entry name" value="Serpin"/>
</dbReference>
<dbReference type="InterPro" id="IPR036058">
    <property type="entry name" value="Kazal_dom_sf"/>
</dbReference>
<evidence type="ECO:0000313" key="3">
    <source>
        <dbReference type="EMBL" id="MEX4006507.1"/>
    </source>
</evidence>
<keyword evidence="1" id="KW-0732">Signal</keyword>
<dbReference type="EMBL" id="JAZHFV010000001">
    <property type="protein sequence ID" value="MEX4006507.1"/>
    <property type="molecule type" value="Genomic_DNA"/>
</dbReference>
<dbReference type="GO" id="GO:0004867">
    <property type="term" value="F:serine-type endopeptidase inhibitor activity"/>
    <property type="evidence" value="ECO:0007669"/>
    <property type="project" value="UniProtKB-KW"/>
</dbReference>
<keyword evidence="3" id="KW-0646">Protease inhibitor</keyword>
<dbReference type="PANTHER" id="PTHR21131:SF0">
    <property type="entry name" value="GEO10195P1-RELATED"/>
    <property type="match status" value="1"/>
</dbReference>
<dbReference type="PROSITE" id="PS51465">
    <property type="entry name" value="KAZAL_2"/>
    <property type="match status" value="1"/>
</dbReference>
<protein>
    <submittedName>
        <fullName evidence="3">Kazal-type serine protease inhibitor domain-containing protein</fullName>
    </submittedName>
</protein>
<sequence length="187" mass="20282">MRFLSIAKIAAGLAVVATVLAACVVVEEGPGPGPGPRPPRPDRPPEMCTREYAPVCGERRGQRETFSNACLARSDGYRVVYGGECRRERPPQRPPEVGCTMQFDPVCAVRGRERRTFGNACSAQVEGYRVVSQGECRGGGGGGGREERACTREYAPVCGSRRGERRTFGNACEAENARYRVERPGPC</sequence>
<gene>
    <name evidence="3" type="ORF">V1479_04280</name>
</gene>
<dbReference type="InterPro" id="IPR002350">
    <property type="entry name" value="Kazal_dom"/>
</dbReference>
<evidence type="ECO:0000313" key="4">
    <source>
        <dbReference type="Proteomes" id="UP001559025"/>
    </source>
</evidence>